<keyword evidence="2" id="KW-1133">Transmembrane helix</keyword>
<feature type="domain" description="DUF6594" evidence="3">
    <location>
        <begin position="124"/>
        <end position="398"/>
    </location>
</feature>
<feature type="compositionally biased region" description="Low complexity" evidence="1">
    <location>
        <begin position="43"/>
        <end position="55"/>
    </location>
</feature>
<comment type="caution">
    <text evidence="4">The sequence shown here is derived from an EMBL/GenBank/DDBJ whole genome shotgun (WGS) entry which is preliminary data.</text>
</comment>
<dbReference type="PANTHER" id="PTHR34502:SF3">
    <property type="entry name" value="DUF6594 DOMAIN-CONTAINING PROTEIN"/>
    <property type="match status" value="1"/>
</dbReference>
<evidence type="ECO:0000259" key="3">
    <source>
        <dbReference type="Pfam" id="PF20237"/>
    </source>
</evidence>
<organism evidence="4 5">
    <name type="scientific">Heterodermia speciosa</name>
    <dbReference type="NCBI Taxonomy" id="116794"/>
    <lineage>
        <taxon>Eukaryota</taxon>
        <taxon>Fungi</taxon>
        <taxon>Dikarya</taxon>
        <taxon>Ascomycota</taxon>
        <taxon>Pezizomycotina</taxon>
        <taxon>Lecanoromycetes</taxon>
        <taxon>OSLEUM clade</taxon>
        <taxon>Lecanoromycetidae</taxon>
        <taxon>Caliciales</taxon>
        <taxon>Physciaceae</taxon>
        <taxon>Heterodermia</taxon>
    </lineage>
</organism>
<evidence type="ECO:0000256" key="2">
    <source>
        <dbReference type="SAM" id="Phobius"/>
    </source>
</evidence>
<name>A0A8H3IGQ8_9LECA</name>
<reference evidence="4" key="1">
    <citation type="submission" date="2021-03" db="EMBL/GenBank/DDBJ databases">
        <authorList>
            <person name="Tagirdzhanova G."/>
        </authorList>
    </citation>
    <scope>NUCLEOTIDE SEQUENCE</scope>
</reference>
<dbReference type="EMBL" id="CAJPDS010000012">
    <property type="protein sequence ID" value="CAF9913044.1"/>
    <property type="molecule type" value="Genomic_DNA"/>
</dbReference>
<feature type="transmembrane region" description="Helical" evidence="2">
    <location>
        <begin position="322"/>
        <end position="341"/>
    </location>
</feature>
<evidence type="ECO:0000313" key="5">
    <source>
        <dbReference type="Proteomes" id="UP000664521"/>
    </source>
</evidence>
<dbReference type="Proteomes" id="UP000664521">
    <property type="component" value="Unassembled WGS sequence"/>
</dbReference>
<keyword evidence="2" id="KW-0812">Transmembrane</keyword>
<dbReference type="InterPro" id="IPR046529">
    <property type="entry name" value="DUF6594"/>
</dbReference>
<keyword evidence="2" id="KW-0472">Membrane</keyword>
<proteinExistence type="predicted"/>
<dbReference type="Pfam" id="PF20237">
    <property type="entry name" value="DUF6594"/>
    <property type="match status" value="1"/>
</dbReference>
<accession>A0A8H3IGQ8</accession>
<sequence length="414" mass="45599">MAPKDEPPENVLRSSDCKGAQSPVQAAAEEPIAFADTPEHTISQAGPSSPGASSDDYSDNLFDGRSGDNDTASLSSSRKTPIHRRLTKGFKYSSRRCKIPFYRSAYGPQVPQEIRSLDRYPQGYGKIAAIEACDPNFLIYRKFAWLHNRLLLHCQDELAQLERQLEELDLYHFREQPRRLISRRRDDVFPDGKRKDLLKAIDAKLLQYHSLLLRMQKIHAIKAPTKRNQSSLWKLVNNTQSQVSLETESAIVGYKGGPWIHLGPDLAALAHDQEYGTFNTCLIAVTSTISKRLTKTLFQSPSQSLISGSEDLVLLSPTRIDIVVRTILTPLLAALLLPVLILSKTQPTSPAQVQQRGTTQILTVFAFTLVFSAACSLATKAKRGEEFAATAGYCAVLVVFMGSTSNVVAAGAAG</sequence>
<gene>
    <name evidence="4" type="ORF">HETSPECPRED_001305</name>
</gene>
<dbReference type="AlphaFoldDB" id="A0A8H3IGQ8"/>
<dbReference type="OrthoDB" id="3533814at2759"/>
<feature type="region of interest" description="Disordered" evidence="1">
    <location>
        <begin position="1"/>
        <end position="80"/>
    </location>
</feature>
<protein>
    <recommendedName>
        <fullName evidence="3">DUF6594 domain-containing protein</fullName>
    </recommendedName>
</protein>
<feature type="compositionally biased region" description="Polar residues" evidence="1">
    <location>
        <begin position="69"/>
        <end position="79"/>
    </location>
</feature>
<evidence type="ECO:0000313" key="4">
    <source>
        <dbReference type="EMBL" id="CAF9913044.1"/>
    </source>
</evidence>
<dbReference type="PANTHER" id="PTHR34502">
    <property type="entry name" value="DUF6594 DOMAIN-CONTAINING PROTEIN-RELATED"/>
    <property type="match status" value="1"/>
</dbReference>
<evidence type="ECO:0000256" key="1">
    <source>
        <dbReference type="SAM" id="MobiDB-lite"/>
    </source>
</evidence>
<feature type="transmembrane region" description="Helical" evidence="2">
    <location>
        <begin position="391"/>
        <end position="413"/>
    </location>
</feature>
<keyword evidence="5" id="KW-1185">Reference proteome</keyword>
<feature type="transmembrane region" description="Helical" evidence="2">
    <location>
        <begin position="361"/>
        <end position="379"/>
    </location>
</feature>